<organism evidence="1 2">
    <name type="scientific">Poseidonocella pacifica</name>
    <dbReference type="NCBI Taxonomy" id="871651"/>
    <lineage>
        <taxon>Bacteria</taxon>
        <taxon>Pseudomonadati</taxon>
        <taxon>Pseudomonadota</taxon>
        <taxon>Alphaproteobacteria</taxon>
        <taxon>Rhodobacterales</taxon>
        <taxon>Roseobacteraceae</taxon>
        <taxon>Poseidonocella</taxon>
    </lineage>
</organism>
<dbReference type="RefSeq" id="WP_092059973.1">
    <property type="nucleotide sequence ID" value="NZ_FOJU01000001.1"/>
</dbReference>
<sequence length="209" mass="23475">MTRLRVFNLGLPKSGTTSLGVALKKSGLFVADWKIRDPNHNEISGRFVGELLYEGYYSNGDPLEKLGPFDVFSEVSVSSKGLNLWPQTDYALLRAIEYAHPEMKFVLTSRPASDVADSMRRWSNLGTRRLPKKSVPGLPEGYGGQSGELERWIDGHYSFCRRVFHGSPNFLEFDPGSPHAAKQLSDFLGIPIPWWGRANENTDRLIDDT</sequence>
<gene>
    <name evidence="1" type="ORF">SAMN05421688_0335</name>
</gene>
<dbReference type="PANTHER" id="PTHR36978:SF4">
    <property type="entry name" value="P-LOOP CONTAINING NUCLEOSIDE TRIPHOSPHATE HYDROLASE PROTEIN"/>
    <property type="match status" value="1"/>
</dbReference>
<accession>A0A1I0V6V0</accession>
<dbReference type="AlphaFoldDB" id="A0A1I0V6V0"/>
<dbReference type="Proteomes" id="UP000198796">
    <property type="component" value="Unassembled WGS sequence"/>
</dbReference>
<dbReference type="SUPFAM" id="SSF52540">
    <property type="entry name" value="P-loop containing nucleoside triphosphate hydrolases"/>
    <property type="match status" value="1"/>
</dbReference>
<proteinExistence type="predicted"/>
<dbReference type="InterPro" id="IPR027417">
    <property type="entry name" value="P-loop_NTPase"/>
</dbReference>
<dbReference type="Gene3D" id="3.40.50.300">
    <property type="entry name" value="P-loop containing nucleotide triphosphate hydrolases"/>
    <property type="match status" value="1"/>
</dbReference>
<evidence type="ECO:0008006" key="3">
    <source>
        <dbReference type="Google" id="ProtNLM"/>
    </source>
</evidence>
<dbReference type="EMBL" id="FOJU01000001">
    <property type="protein sequence ID" value="SFA71813.1"/>
    <property type="molecule type" value="Genomic_DNA"/>
</dbReference>
<evidence type="ECO:0000313" key="1">
    <source>
        <dbReference type="EMBL" id="SFA71813.1"/>
    </source>
</evidence>
<evidence type="ECO:0000313" key="2">
    <source>
        <dbReference type="Proteomes" id="UP000198796"/>
    </source>
</evidence>
<dbReference type="PANTHER" id="PTHR36978">
    <property type="entry name" value="P-LOOP CONTAINING NUCLEOTIDE TRIPHOSPHATE HYDROLASE"/>
    <property type="match status" value="1"/>
</dbReference>
<dbReference type="OrthoDB" id="7833823at2"/>
<dbReference type="STRING" id="871651.SAMN05421688_0335"/>
<reference evidence="1 2" key="1">
    <citation type="submission" date="2016-10" db="EMBL/GenBank/DDBJ databases">
        <authorList>
            <person name="de Groot N.N."/>
        </authorList>
    </citation>
    <scope>NUCLEOTIDE SEQUENCE [LARGE SCALE GENOMIC DNA]</scope>
    <source>
        <strain evidence="1 2">DSM 29316</strain>
    </source>
</reference>
<keyword evidence="2" id="KW-1185">Reference proteome</keyword>
<protein>
    <recommendedName>
        <fullName evidence="3">Sulfotransferase family protein</fullName>
    </recommendedName>
</protein>
<name>A0A1I0V6V0_9RHOB</name>